<dbReference type="Proteomes" id="UP000460715">
    <property type="component" value="Unassembled WGS sequence"/>
</dbReference>
<gene>
    <name evidence="2" type="ORF">E0493_21570</name>
</gene>
<name>A0A845BIN8_9PROT</name>
<evidence type="ECO:0000256" key="1">
    <source>
        <dbReference type="SAM" id="MobiDB-lite"/>
    </source>
</evidence>
<dbReference type="RefSeq" id="WP_160939348.1">
    <property type="nucleotide sequence ID" value="NZ_SNVJ01000032.1"/>
</dbReference>
<evidence type="ECO:0000313" key="3">
    <source>
        <dbReference type="Proteomes" id="UP000460715"/>
    </source>
</evidence>
<feature type="region of interest" description="Disordered" evidence="1">
    <location>
        <begin position="119"/>
        <end position="151"/>
    </location>
</feature>
<dbReference type="EMBL" id="SNVJ01000032">
    <property type="protein sequence ID" value="MXP65940.1"/>
    <property type="molecule type" value="Genomic_DNA"/>
</dbReference>
<proteinExistence type="predicted"/>
<dbReference type="AlphaFoldDB" id="A0A845BIN8"/>
<reference evidence="2 3" key="1">
    <citation type="submission" date="2019-03" db="EMBL/GenBank/DDBJ databases">
        <title>Roseomonas sp. a novel Roseomonas species isolated from Sea whip Gorgonian.</title>
        <authorList>
            <person name="Li F."/>
            <person name="Pan X."/>
            <person name="Huang S."/>
            <person name="Li Z."/>
            <person name="Meng B."/>
        </authorList>
    </citation>
    <scope>NUCLEOTIDE SEQUENCE [LARGE SCALE GENOMIC DNA]</scope>
    <source>
        <strain evidence="2 3">M0104</strain>
    </source>
</reference>
<sequence length="201" mass="21166">MSSTVSTEAASPDLGPAPEPERILPADAPAKLEVAARELRRANQELVALVHQIALWRALAYDRGLAERLGRSYAAQGFLTARSASLNGVVLSISRMFDGTRTALDLNATFNRILKPRNATVDRKRAAQRPGAGGRHASRSHGSGPLGHGAGGVIAPPAGGRVWLAAGPTDMRRGFDGVSRLAPPDQDDRYSAVMGRGATLT</sequence>
<organism evidence="2 3">
    <name type="scientific">Teichococcus coralli</name>
    <dbReference type="NCBI Taxonomy" id="2545983"/>
    <lineage>
        <taxon>Bacteria</taxon>
        <taxon>Pseudomonadati</taxon>
        <taxon>Pseudomonadota</taxon>
        <taxon>Alphaproteobacteria</taxon>
        <taxon>Acetobacterales</taxon>
        <taxon>Roseomonadaceae</taxon>
        <taxon>Roseomonas</taxon>
    </lineage>
</organism>
<keyword evidence="3" id="KW-1185">Reference proteome</keyword>
<comment type="caution">
    <text evidence="2">The sequence shown here is derived from an EMBL/GenBank/DDBJ whole genome shotgun (WGS) entry which is preliminary data.</text>
</comment>
<accession>A0A845BIN8</accession>
<protein>
    <submittedName>
        <fullName evidence="2">Uncharacterized protein</fullName>
    </submittedName>
</protein>
<feature type="region of interest" description="Disordered" evidence="1">
    <location>
        <begin position="1"/>
        <end position="23"/>
    </location>
</feature>
<evidence type="ECO:0000313" key="2">
    <source>
        <dbReference type="EMBL" id="MXP65940.1"/>
    </source>
</evidence>
<feature type="region of interest" description="Disordered" evidence="1">
    <location>
        <begin position="177"/>
        <end position="201"/>
    </location>
</feature>